<dbReference type="InterPro" id="IPR011250">
    <property type="entry name" value="OMP/PagP_B-barrel"/>
</dbReference>
<comment type="similarity">
    <text evidence="5">Belongs to the Omp25/RopB family.</text>
</comment>
<dbReference type="AlphaFoldDB" id="Q11F74"/>
<evidence type="ECO:0000259" key="7">
    <source>
        <dbReference type="Pfam" id="PF13505"/>
    </source>
</evidence>
<reference evidence="8" key="1">
    <citation type="submission" date="2006-06" db="EMBL/GenBank/DDBJ databases">
        <title>Complete sequence of chromosome of Chelativorans sp. BNC1.</title>
        <authorList>
            <consortium name="US DOE Joint Genome Institute"/>
            <person name="Copeland A."/>
            <person name="Lucas S."/>
            <person name="Lapidus A."/>
            <person name="Barry K."/>
            <person name="Detter J.C."/>
            <person name="Glavina del Rio T."/>
            <person name="Hammon N."/>
            <person name="Israni S."/>
            <person name="Dalin E."/>
            <person name="Tice H."/>
            <person name="Pitluck S."/>
            <person name="Chertkov O."/>
            <person name="Brettin T."/>
            <person name="Bruce D."/>
            <person name="Han C."/>
            <person name="Tapia R."/>
            <person name="Gilna P."/>
            <person name="Schmutz J."/>
            <person name="Larimer F."/>
            <person name="Land M."/>
            <person name="Hauser L."/>
            <person name="Kyrpides N."/>
            <person name="Mikhailova N."/>
            <person name="Richardson P."/>
        </authorList>
    </citation>
    <scope>NUCLEOTIDE SEQUENCE</scope>
    <source>
        <strain evidence="8">BNC1</strain>
    </source>
</reference>
<dbReference type="HOGENOM" id="CLU_037100_4_0_5"/>
<dbReference type="SUPFAM" id="SSF56925">
    <property type="entry name" value="OMPA-like"/>
    <property type="match status" value="1"/>
</dbReference>
<evidence type="ECO:0000313" key="8">
    <source>
        <dbReference type="EMBL" id="ABG63951.1"/>
    </source>
</evidence>
<dbReference type="OrthoDB" id="9815357at2"/>
<feature type="signal peptide" evidence="6">
    <location>
        <begin position="1"/>
        <end position="20"/>
    </location>
</feature>
<proteinExistence type="inferred from homology"/>
<gene>
    <name evidence="8" type="ordered locus">Meso_2567</name>
</gene>
<sequence precursor="true">MRSILSLAFIGLFGTSAGFAADAIIQRDDPVPVAPVVAAPAKSYDWSGIYLGVDGGYKWNSLKFDPNSVAKKAGIKGDAFKMNSTFGGVYLGYNYQIDNWVIGAEGDAQLYFGGKDKAAASGNGRFAASRGFGSARVRLGYAMDRFLPYVTGGAAFENLEISSKKDGKVVARDNKTRVGYTLGAGLDYAITEKWIGKVEYQFMDFGKKSYDLDIGSADLSSHSHTMRVGLSYKF</sequence>
<feature type="chain" id="PRO_5004180288" evidence="6">
    <location>
        <begin position="21"/>
        <end position="234"/>
    </location>
</feature>
<feature type="domain" description="Outer membrane protein beta-barrel" evidence="7">
    <location>
        <begin position="35"/>
        <end position="234"/>
    </location>
</feature>
<dbReference type="PANTHER" id="PTHR34001:SF3">
    <property type="entry name" value="BLL7405 PROTEIN"/>
    <property type="match status" value="1"/>
</dbReference>
<protein>
    <submittedName>
        <fullName evidence="8">Outer membrane protein, hypothetical</fullName>
    </submittedName>
</protein>
<dbReference type="Pfam" id="PF13505">
    <property type="entry name" value="OMP_b-brl"/>
    <property type="match status" value="1"/>
</dbReference>
<dbReference type="Gene3D" id="2.40.160.20">
    <property type="match status" value="1"/>
</dbReference>
<evidence type="ECO:0000256" key="5">
    <source>
        <dbReference type="ARBA" id="ARBA00038306"/>
    </source>
</evidence>
<name>Q11F74_CHESB</name>
<evidence type="ECO:0000256" key="4">
    <source>
        <dbReference type="ARBA" id="ARBA00023237"/>
    </source>
</evidence>
<evidence type="ECO:0000256" key="6">
    <source>
        <dbReference type="SAM" id="SignalP"/>
    </source>
</evidence>
<evidence type="ECO:0000256" key="2">
    <source>
        <dbReference type="ARBA" id="ARBA00022729"/>
    </source>
</evidence>
<keyword evidence="2 6" id="KW-0732">Signal</keyword>
<dbReference type="STRING" id="266779.Meso_2567"/>
<dbReference type="GO" id="GO:0009279">
    <property type="term" value="C:cell outer membrane"/>
    <property type="evidence" value="ECO:0007669"/>
    <property type="project" value="UniProtKB-SubCell"/>
</dbReference>
<dbReference type="EMBL" id="CP000390">
    <property type="protein sequence ID" value="ABG63951.1"/>
    <property type="molecule type" value="Genomic_DNA"/>
</dbReference>
<organism evidence="8">
    <name type="scientific">Chelativorans sp. (strain BNC1)</name>
    <dbReference type="NCBI Taxonomy" id="266779"/>
    <lineage>
        <taxon>Bacteria</taxon>
        <taxon>Pseudomonadati</taxon>
        <taxon>Pseudomonadota</taxon>
        <taxon>Alphaproteobacteria</taxon>
        <taxon>Hyphomicrobiales</taxon>
        <taxon>Phyllobacteriaceae</taxon>
        <taxon>Chelativorans</taxon>
    </lineage>
</organism>
<dbReference type="PANTHER" id="PTHR34001">
    <property type="entry name" value="BLL7405 PROTEIN"/>
    <property type="match status" value="1"/>
</dbReference>
<dbReference type="InterPro" id="IPR051692">
    <property type="entry name" value="OMP-like"/>
</dbReference>
<keyword evidence="4" id="KW-0998">Cell outer membrane</keyword>
<accession>Q11F74</accession>
<dbReference type="InterPro" id="IPR027385">
    <property type="entry name" value="Beta-barrel_OMP"/>
</dbReference>
<evidence type="ECO:0000256" key="3">
    <source>
        <dbReference type="ARBA" id="ARBA00023136"/>
    </source>
</evidence>
<dbReference type="KEGG" id="mes:Meso_2567"/>
<comment type="subcellular location">
    <subcellularLocation>
        <location evidence="1">Cell outer membrane</location>
    </subcellularLocation>
</comment>
<keyword evidence="3" id="KW-0472">Membrane</keyword>
<evidence type="ECO:0000256" key="1">
    <source>
        <dbReference type="ARBA" id="ARBA00004442"/>
    </source>
</evidence>
<dbReference type="eggNOG" id="COG3637">
    <property type="taxonomic scope" value="Bacteria"/>
</dbReference>